<dbReference type="InterPro" id="IPR022653">
    <property type="entry name" value="De-COase2_pyr-phos_BS"/>
</dbReference>
<dbReference type="PRINTS" id="PR01179">
    <property type="entry name" value="ODADCRBXLASE"/>
</dbReference>
<gene>
    <name evidence="12" type="primary">lysA</name>
    <name evidence="17" type="ORF">IDSA_09625</name>
</gene>
<evidence type="ECO:0000256" key="8">
    <source>
        <dbReference type="ARBA" id="ARBA00060643"/>
    </source>
</evidence>
<evidence type="ECO:0000256" key="11">
    <source>
        <dbReference type="ARBA" id="ARBA00074972"/>
    </source>
</evidence>
<dbReference type="Gene3D" id="2.40.37.10">
    <property type="entry name" value="Lyase, Ornithine Decarboxylase, Chain A, domain 1"/>
    <property type="match status" value="1"/>
</dbReference>
<evidence type="ECO:0000256" key="12">
    <source>
        <dbReference type="HAMAP-Rule" id="MF_02120"/>
    </source>
</evidence>
<evidence type="ECO:0000256" key="6">
    <source>
        <dbReference type="ARBA" id="ARBA00023239"/>
    </source>
</evidence>
<keyword evidence="18" id="KW-1185">Reference proteome</keyword>
<feature type="binding site" evidence="12">
    <location>
        <position position="369"/>
    </location>
    <ligand>
        <name>pyridoxal 5'-phosphate</name>
        <dbReference type="ChEBI" id="CHEBI:597326"/>
    </ligand>
</feature>
<dbReference type="NCBIfam" id="TIGR01048">
    <property type="entry name" value="lysA"/>
    <property type="match status" value="1"/>
</dbReference>
<dbReference type="Pfam" id="PF02784">
    <property type="entry name" value="Orn_Arg_deC_N"/>
    <property type="match status" value="1"/>
</dbReference>
<comment type="function">
    <text evidence="12">Specifically catalyzes the decarboxylation of meso-diaminopimelate (meso-DAP) to L-lysine.</text>
</comment>
<evidence type="ECO:0000259" key="15">
    <source>
        <dbReference type="Pfam" id="PF00278"/>
    </source>
</evidence>
<organism evidence="17 18">
    <name type="scientific">Pseudidiomarina salinarum</name>
    <dbReference type="NCBI Taxonomy" id="435908"/>
    <lineage>
        <taxon>Bacteria</taxon>
        <taxon>Pseudomonadati</taxon>
        <taxon>Pseudomonadota</taxon>
        <taxon>Gammaproteobacteria</taxon>
        <taxon>Alteromonadales</taxon>
        <taxon>Idiomarinaceae</taxon>
        <taxon>Pseudidiomarina</taxon>
    </lineage>
</organism>
<evidence type="ECO:0000313" key="18">
    <source>
        <dbReference type="Proteomes" id="UP000054363"/>
    </source>
</evidence>
<dbReference type="PROSITE" id="PS00879">
    <property type="entry name" value="ODR_DC_2_2"/>
    <property type="match status" value="1"/>
</dbReference>
<dbReference type="RefSeq" id="WP_034776156.1">
    <property type="nucleotide sequence ID" value="NZ_JPER01000004.1"/>
</dbReference>
<dbReference type="PANTHER" id="PTHR43727">
    <property type="entry name" value="DIAMINOPIMELATE DECARBOXYLASE"/>
    <property type="match status" value="1"/>
</dbReference>
<dbReference type="PROSITE" id="PS00878">
    <property type="entry name" value="ODR_DC_2_1"/>
    <property type="match status" value="1"/>
</dbReference>
<evidence type="ECO:0000256" key="13">
    <source>
        <dbReference type="PIRSR" id="PIRSR600183-50"/>
    </source>
</evidence>
<dbReference type="SUPFAM" id="SSF50621">
    <property type="entry name" value="Alanine racemase C-terminal domain-like"/>
    <property type="match status" value="1"/>
</dbReference>
<feature type="domain" description="Orn/DAP/Arg decarboxylase 2 N-terminal" evidence="16">
    <location>
        <begin position="34"/>
        <end position="279"/>
    </location>
</feature>
<comment type="cofactor">
    <cofactor evidence="1 12 13 14">
        <name>pyridoxal 5'-phosphate</name>
        <dbReference type="ChEBI" id="CHEBI:597326"/>
    </cofactor>
</comment>
<protein>
    <recommendedName>
        <fullName evidence="11 12">Diaminopimelate decarboxylase</fullName>
        <shortName evidence="12">DAP decarboxylase</shortName>
        <shortName evidence="12">DAPDC</shortName>
        <ecNumber evidence="10 12">4.1.1.20</ecNumber>
    </recommendedName>
</protein>
<proteinExistence type="inferred from homology"/>
<dbReference type="Pfam" id="PF00278">
    <property type="entry name" value="Orn_DAP_Arg_deC"/>
    <property type="match status" value="1"/>
</dbReference>
<evidence type="ECO:0000256" key="2">
    <source>
        <dbReference type="ARBA" id="ARBA00022605"/>
    </source>
</evidence>
<dbReference type="OrthoDB" id="9802241at2"/>
<evidence type="ECO:0000256" key="14">
    <source>
        <dbReference type="RuleBase" id="RU003738"/>
    </source>
</evidence>
<feature type="binding site" evidence="12">
    <location>
        <begin position="272"/>
        <end position="275"/>
    </location>
    <ligand>
        <name>pyridoxal 5'-phosphate</name>
        <dbReference type="ChEBI" id="CHEBI:597326"/>
    </ligand>
</feature>
<comment type="subunit">
    <text evidence="12">Homodimer.</text>
</comment>
<comment type="pathway">
    <text evidence="8 12 14">Amino-acid biosynthesis; L-lysine biosynthesis via DAP pathway; L-lysine from DL-2,6-diaminopimelate: step 1/1.</text>
</comment>
<feature type="domain" description="Orn/DAP/Arg decarboxylase 2 C-terminal" evidence="15">
    <location>
        <begin position="29"/>
        <end position="367"/>
    </location>
</feature>
<dbReference type="PANTHER" id="PTHR43727:SF2">
    <property type="entry name" value="GROUP IV DECARBOXYLASE"/>
    <property type="match status" value="1"/>
</dbReference>
<comment type="caution">
    <text evidence="17">The sequence shown here is derived from an EMBL/GenBank/DDBJ whole genome shotgun (WGS) entry which is preliminary data.</text>
</comment>
<dbReference type="GO" id="GO:0030170">
    <property type="term" value="F:pyridoxal phosphate binding"/>
    <property type="evidence" value="ECO:0007669"/>
    <property type="project" value="UniProtKB-UniRule"/>
</dbReference>
<keyword evidence="2 12" id="KW-0028">Amino-acid biosynthesis</keyword>
<evidence type="ECO:0000256" key="5">
    <source>
        <dbReference type="ARBA" id="ARBA00023154"/>
    </source>
</evidence>
<dbReference type="AlphaFoldDB" id="A0A094JDY9"/>
<reference evidence="17 18" key="1">
    <citation type="submission" date="2014-06" db="EMBL/GenBank/DDBJ databases">
        <title>The draft genome sequence of Idiomarina salinarum ISL-52.</title>
        <authorList>
            <person name="Du J."/>
            <person name="Shao Z."/>
        </authorList>
    </citation>
    <scope>NUCLEOTIDE SEQUENCE [LARGE SCALE GENOMIC DNA]</scope>
    <source>
        <strain evidence="17 18">ISL-52</strain>
    </source>
</reference>
<dbReference type="InterPro" id="IPR002986">
    <property type="entry name" value="DAP_deCOOHase_LysA"/>
</dbReference>
<dbReference type="EC" id="4.1.1.20" evidence="10 12"/>
<dbReference type="Proteomes" id="UP000054363">
    <property type="component" value="Unassembled WGS sequence"/>
</dbReference>
<dbReference type="InterPro" id="IPR022643">
    <property type="entry name" value="De-COase2_C"/>
</dbReference>
<dbReference type="HAMAP" id="MF_02120">
    <property type="entry name" value="LysA"/>
    <property type="match status" value="1"/>
</dbReference>
<accession>A0A094JDY9</accession>
<dbReference type="PRINTS" id="PR01181">
    <property type="entry name" value="DAPDCRBXLASE"/>
</dbReference>
<dbReference type="UniPathway" id="UPA00034">
    <property type="reaction ID" value="UER00027"/>
</dbReference>
<feature type="binding site" evidence="12">
    <location>
        <position position="237"/>
    </location>
    <ligand>
        <name>pyridoxal 5'-phosphate</name>
        <dbReference type="ChEBI" id="CHEBI:597326"/>
    </ligand>
</feature>
<evidence type="ECO:0000256" key="4">
    <source>
        <dbReference type="ARBA" id="ARBA00022898"/>
    </source>
</evidence>
<evidence type="ECO:0000256" key="1">
    <source>
        <dbReference type="ARBA" id="ARBA00001933"/>
    </source>
</evidence>
<dbReference type="CDD" id="cd06828">
    <property type="entry name" value="PLPDE_III_DapDC"/>
    <property type="match status" value="1"/>
</dbReference>
<dbReference type="Gene3D" id="3.20.20.10">
    <property type="entry name" value="Alanine racemase"/>
    <property type="match status" value="1"/>
</dbReference>
<keyword evidence="4 12" id="KW-0663">Pyridoxal phosphate</keyword>
<dbReference type="InterPro" id="IPR029066">
    <property type="entry name" value="PLP-binding_barrel"/>
</dbReference>
<comment type="similarity">
    <text evidence="9 12">Belongs to the Orn/Lys/Arg decarboxylase class-II family. LysA subfamily.</text>
</comment>
<dbReference type="EMBL" id="JPER01000004">
    <property type="protein sequence ID" value="KFZ30766.1"/>
    <property type="molecule type" value="Genomic_DNA"/>
</dbReference>
<dbReference type="FunFam" id="2.40.37.10:FF:000003">
    <property type="entry name" value="Diaminopimelate decarboxylase"/>
    <property type="match status" value="1"/>
</dbReference>
<comment type="catalytic activity">
    <reaction evidence="7 12 14">
        <text>meso-2,6-diaminopimelate + H(+) = L-lysine + CO2</text>
        <dbReference type="Rhea" id="RHEA:15101"/>
        <dbReference type="ChEBI" id="CHEBI:15378"/>
        <dbReference type="ChEBI" id="CHEBI:16526"/>
        <dbReference type="ChEBI" id="CHEBI:32551"/>
        <dbReference type="ChEBI" id="CHEBI:57791"/>
        <dbReference type="EC" id="4.1.1.20"/>
    </reaction>
</comment>
<dbReference type="InterPro" id="IPR009006">
    <property type="entry name" value="Ala_racemase/Decarboxylase_C"/>
</dbReference>
<dbReference type="FunFam" id="3.20.20.10:FF:000003">
    <property type="entry name" value="Diaminopimelate decarboxylase"/>
    <property type="match status" value="1"/>
</dbReference>
<dbReference type="InterPro" id="IPR022657">
    <property type="entry name" value="De-COase2_CS"/>
</dbReference>
<feature type="binding site" evidence="12">
    <location>
        <position position="369"/>
    </location>
    <ligand>
        <name>substrate</name>
    </ligand>
</feature>
<dbReference type="GO" id="GO:0009089">
    <property type="term" value="P:lysine biosynthetic process via diaminopimelate"/>
    <property type="evidence" value="ECO:0007669"/>
    <property type="project" value="UniProtKB-UniRule"/>
</dbReference>
<keyword evidence="6 12" id="KW-0456">Lyase</keyword>
<feature type="binding site" evidence="12">
    <location>
        <position position="342"/>
    </location>
    <ligand>
        <name>substrate</name>
    </ligand>
</feature>
<feature type="modified residue" description="N6-(pyridoxal phosphate)lysine" evidence="12 13">
    <location>
        <position position="58"/>
    </location>
</feature>
<feature type="binding site" evidence="12">
    <location>
        <position position="311"/>
    </location>
    <ligand>
        <name>substrate</name>
    </ligand>
</feature>
<dbReference type="STRING" id="435908.IDSA_09625"/>
<evidence type="ECO:0000256" key="10">
    <source>
        <dbReference type="ARBA" id="ARBA00066427"/>
    </source>
</evidence>
<dbReference type="InterPro" id="IPR000183">
    <property type="entry name" value="Orn/DAP/Arg_de-COase"/>
</dbReference>
<keyword evidence="3 12" id="KW-0210">Decarboxylase</keyword>
<dbReference type="InterPro" id="IPR022644">
    <property type="entry name" value="De-COase2_N"/>
</dbReference>
<sequence>MTFEYRNKQLHAEDCAIRDLVAAHGTPLYVYSHATIAANWQRFADHWPAPHKLCYAVKANSNLAILNLLASLGAGFDIVSGGELARVLAAGGKAEDVVFSGVGKSRAEMVYALEQNIRCFNVESAAELERLNDVALELGVRAPVSLRVNPDVDAQTHPYIATGLKANKFGIAMKDARGVAERAANLPGIVLCGLDCHIGSQILKVSPFLDAADRMLALIRELREQGIEIDHLDMGGGIGIPYQQEDAADVSGYLQALRKRAEAVGGLTLLLEPGRAIVGNAGVLVTEVEYYKPGVDKNFLLVDAGMNDLIRPALYQAYHAIQPVKQSAEDANLVDVVGPVCETGDFFGHARHLAAQEGDLLAIMNAGAYGFTMSSNYNTRPRAAEIMVAGSDVHVIRQREQLEDLWKGEQLMEKLR</sequence>
<keyword evidence="5 12" id="KW-0457">Lysine biosynthesis</keyword>
<feature type="active site" description="Proton donor" evidence="13">
    <location>
        <position position="341"/>
    </location>
</feature>
<evidence type="ECO:0000259" key="16">
    <source>
        <dbReference type="Pfam" id="PF02784"/>
    </source>
</evidence>
<dbReference type="GO" id="GO:0008836">
    <property type="term" value="F:diaminopimelate decarboxylase activity"/>
    <property type="evidence" value="ECO:0007669"/>
    <property type="project" value="UniProtKB-UniRule"/>
</dbReference>
<evidence type="ECO:0000313" key="17">
    <source>
        <dbReference type="EMBL" id="KFZ30766.1"/>
    </source>
</evidence>
<evidence type="ECO:0000256" key="3">
    <source>
        <dbReference type="ARBA" id="ARBA00022793"/>
    </source>
</evidence>
<dbReference type="eggNOG" id="COG0019">
    <property type="taxonomic scope" value="Bacteria"/>
</dbReference>
<dbReference type="SUPFAM" id="SSF51419">
    <property type="entry name" value="PLP-binding barrel"/>
    <property type="match status" value="1"/>
</dbReference>
<evidence type="ECO:0000256" key="9">
    <source>
        <dbReference type="ARBA" id="ARBA00060983"/>
    </source>
</evidence>
<evidence type="ECO:0000256" key="7">
    <source>
        <dbReference type="ARBA" id="ARBA00050464"/>
    </source>
</evidence>
<feature type="binding site" evidence="12">
    <location>
        <position position="275"/>
    </location>
    <ligand>
        <name>substrate</name>
    </ligand>
</feature>
<feature type="binding site" evidence="12">
    <location>
        <position position="315"/>
    </location>
    <ligand>
        <name>substrate</name>
    </ligand>
</feature>
<name>A0A094JDY9_9GAMM</name>